<dbReference type="GO" id="GO:0008270">
    <property type="term" value="F:zinc ion binding"/>
    <property type="evidence" value="ECO:0007669"/>
    <property type="project" value="UniProtKB-KW"/>
</dbReference>
<feature type="compositionally biased region" description="Polar residues" evidence="8">
    <location>
        <begin position="494"/>
        <end position="503"/>
    </location>
</feature>
<evidence type="ECO:0000256" key="8">
    <source>
        <dbReference type="SAM" id="MobiDB-lite"/>
    </source>
</evidence>
<name>A0A2T7PQ69_POMCA</name>
<feature type="compositionally biased region" description="Polar residues" evidence="8">
    <location>
        <begin position="577"/>
        <end position="588"/>
    </location>
</feature>
<feature type="compositionally biased region" description="Polar residues" evidence="8">
    <location>
        <begin position="536"/>
        <end position="550"/>
    </location>
</feature>
<dbReference type="GO" id="GO:0003950">
    <property type="term" value="F:NAD+ poly-ADP-ribosyltransferase activity"/>
    <property type="evidence" value="ECO:0007669"/>
    <property type="project" value="InterPro"/>
</dbReference>
<feature type="domain" description="WWE" evidence="10">
    <location>
        <begin position="154"/>
        <end position="235"/>
    </location>
</feature>
<dbReference type="InterPro" id="IPR012317">
    <property type="entry name" value="Poly(ADP-ribose)pol_cat_dom"/>
</dbReference>
<dbReference type="PANTHER" id="PTHR45740:SF4">
    <property type="entry name" value="PROTEIN MONO-ADP-RIBOSYLTRANSFERASE PARP11"/>
    <property type="match status" value="1"/>
</dbReference>
<keyword evidence="13" id="KW-1185">Reference proteome</keyword>
<sequence>MEKIYTQRGELPTVGDYEEGLNPVPVFGKGFVRVTGEKQFGSESAGRRNEHDANLGRYEHLCETYTWTGVCRNGVNCRHYHNPERLPYLWLIGREGQWSKSPDSVALEKHFCKVEEFKPKVPDDFINFSALSITEESEERNHSPTLRRLSTPSYVDATPGIPLNFYTQWVWYSEEYDGFYTPFYPGTLQYTLEEKYFNNQGKYYFEFGNLRLMVDMKDLKQTNLDTKRSTKLIRRPVFVPTVKHVHQVPDNWSVVDRFQDFELVELESDNSDYCVVHQAFFLTMDVTKHNIVNIFRVQNPGLWDKYCSAKRAMISKDQIQEGVDESLLFHGTPTLQAVRGICANSFDFRRSGENMGTVWGKGAYFSTSAQYSHDYTGVHTPVTGDPTRFMFLARILVGQYTLGHPSYTKPPVREGLKLYDSCVNDDLFNPTIFVIFDLTQSYPEYLIQYTDASDSREEAQGQQLKQMSQLQQLPPAITSASLLARFSHHRLLSQTSSNTSSVLPSKLGHRSPASTTASTTSTTTSSQASRAPDGGLSTTSQGVSASTSKHLLSHTEPGISTSAKIQPFSRPLPLTLATPQPVSRSTKAMQFVSPPATPEPLSPPAIQPPNFPHSQHQQQCSQRQDQQKQCSLCHHQPHQSHCHLQPSNRLYFLQSQHQQQRSQ</sequence>
<dbReference type="PROSITE" id="PS50918">
    <property type="entry name" value="WWE"/>
    <property type="match status" value="1"/>
</dbReference>
<feature type="domain" description="PARP catalytic" evidence="11">
    <location>
        <begin position="246"/>
        <end position="470"/>
    </location>
</feature>
<evidence type="ECO:0000256" key="3">
    <source>
        <dbReference type="ARBA" id="ARBA00022771"/>
    </source>
</evidence>
<dbReference type="GO" id="GO:0005634">
    <property type="term" value="C:nucleus"/>
    <property type="evidence" value="ECO:0007669"/>
    <property type="project" value="UniProtKB-SubCell"/>
</dbReference>
<dbReference type="GO" id="GO:1990404">
    <property type="term" value="F:NAD+-protein mono-ADP-ribosyltransferase activity"/>
    <property type="evidence" value="ECO:0007669"/>
    <property type="project" value="TreeGrafter"/>
</dbReference>
<dbReference type="InterPro" id="IPR051712">
    <property type="entry name" value="ARTD-AVP"/>
</dbReference>
<dbReference type="EMBL" id="PZQS01000002">
    <property type="protein sequence ID" value="PVD35540.1"/>
    <property type="molecule type" value="Genomic_DNA"/>
</dbReference>
<gene>
    <name evidence="12" type="ORF">C0Q70_02503</name>
</gene>
<dbReference type="SUPFAM" id="SSF56399">
    <property type="entry name" value="ADP-ribosylation"/>
    <property type="match status" value="1"/>
</dbReference>
<evidence type="ECO:0000313" key="12">
    <source>
        <dbReference type="EMBL" id="PVD35540.1"/>
    </source>
</evidence>
<reference evidence="12 13" key="1">
    <citation type="submission" date="2018-04" db="EMBL/GenBank/DDBJ databases">
        <title>The genome of golden apple snail Pomacea canaliculata provides insight into stress tolerance and invasive adaptation.</title>
        <authorList>
            <person name="Liu C."/>
            <person name="Liu B."/>
            <person name="Ren Y."/>
            <person name="Zhang Y."/>
            <person name="Wang H."/>
            <person name="Li S."/>
            <person name="Jiang F."/>
            <person name="Yin L."/>
            <person name="Zhang G."/>
            <person name="Qian W."/>
            <person name="Fan W."/>
        </authorList>
    </citation>
    <scope>NUCLEOTIDE SEQUENCE [LARGE SCALE GENOMIC DNA]</scope>
    <source>
        <strain evidence="12">SZHN2017</strain>
        <tissue evidence="12">Muscle</tissue>
    </source>
</reference>
<evidence type="ECO:0000256" key="6">
    <source>
        <dbReference type="ARBA" id="ARBA00024347"/>
    </source>
</evidence>
<evidence type="ECO:0000259" key="10">
    <source>
        <dbReference type="PROSITE" id="PS50918"/>
    </source>
</evidence>
<dbReference type="SUPFAM" id="SSF90229">
    <property type="entry name" value="CCCH zinc finger"/>
    <property type="match status" value="1"/>
</dbReference>
<feature type="compositionally biased region" description="Low complexity" evidence="8">
    <location>
        <begin position="511"/>
        <end position="529"/>
    </location>
</feature>
<keyword evidence="4 7" id="KW-0862">Zinc</keyword>
<feature type="compositionally biased region" description="Low complexity" evidence="8">
    <location>
        <begin position="614"/>
        <end position="628"/>
    </location>
</feature>
<evidence type="ECO:0000256" key="2">
    <source>
        <dbReference type="ARBA" id="ARBA00022723"/>
    </source>
</evidence>
<keyword evidence="5" id="KW-0539">Nucleus</keyword>
<evidence type="ECO:0000313" key="13">
    <source>
        <dbReference type="Proteomes" id="UP000245119"/>
    </source>
</evidence>
<evidence type="ECO:0000256" key="5">
    <source>
        <dbReference type="ARBA" id="ARBA00023242"/>
    </source>
</evidence>
<evidence type="ECO:0000256" key="1">
    <source>
        <dbReference type="ARBA" id="ARBA00004123"/>
    </source>
</evidence>
<organism evidence="12 13">
    <name type="scientific">Pomacea canaliculata</name>
    <name type="common">Golden apple snail</name>
    <dbReference type="NCBI Taxonomy" id="400727"/>
    <lineage>
        <taxon>Eukaryota</taxon>
        <taxon>Metazoa</taxon>
        <taxon>Spiralia</taxon>
        <taxon>Lophotrochozoa</taxon>
        <taxon>Mollusca</taxon>
        <taxon>Gastropoda</taxon>
        <taxon>Caenogastropoda</taxon>
        <taxon>Architaenioglossa</taxon>
        <taxon>Ampullarioidea</taxon>
        <taxon>Ampullariidae</taxon>
        <taxon>Pomacea</taxon>
    </lineage>
</organism>
<dbReference type="PANTHER" id="PTHR45740">
    <property type="entry name" value="POLY [ADP-RIBOSE] POLYMERASE"/>
    <property type="match status" value="1"/>
</dbReference>
<evidence type="ECO:0000256" key="7">
    <source>
        <dbReference type="PROSITE-ProRule" id="PRU00723"/>
    </source>
</evidence>
<comment type="similarity">
    <text evidence="6">Belongs to the ARTD/PARP family.</text>
</comment>
<dbReference type="PROSITE" id="PS51059">
    <property type="entry name" value="PARP_CATALYTIC"/>
    <property type="match status" value="1"/>
</dbReference>
<dbReference type="Gene3D" id="3.30.720.50">
    <property type="match status" value="1"/>
</dbReference>
<feature type="domain" description="C3H1-type" evidence="9">
    <location>
        <begin position="61"/>
        <end position="84"/>
    </location>
</feature>
<keyword evidence="2 7" id="KW-0479">Metal-binding</keyword>
<proteinExistence type="inferred from homology"/>
<dbReference type="PROSITE" id="PS50103">
    <property type="entry name" value="ZF_C3H1"/>
    <property type="match status" value="1"/>
</dbReference>
<feature type="compositionally biased region" description="Pro residues" evidence="8">
    <location>
        <begin position="595"/>
        <end position="611"/>
    </location>
</feature>
<comment type="caution">
    <text evidence="12">The sequence shown here is derived from an EMBL/GenBank/DDBJ whole genome shotgun (WGS) entry which is preliminary data.</text>
</comment>
<dbReference type="Gene3D" id="3.90.228.10">
    <property type="match status" value="1"/>
</dbReference>
<dbReference type="InterPro" id="IPR037197">
    <property type="entry name" value="WWE_dom_sf"/>
</dbReference>
<evidence type="ECO:0000259" key="9">
    <source>
        <dbReference type="PROSITE" id="PS50103"/>
    </source>
</evidence>
<dbReference type="Pfam" id="PF00644">
    <property type="entry name" value="PARP"/>
    <property type="match status" value="1"/>
</dbReference>
<evidence type="ECO:0000259" key="11">
    <source>
        <dbReference type="PROSITE" id="PS51059"/>
    </source>
</evidence>
<dbReference type="CDD" id="cd01439">
    <property type="entry name" value="TCCD_inducible_PARP_like"/>
    <property type="match status" value="1"/>
</dbReference>
<evidence type="ECO:0008006" key="14">
    <source>
        <dbReference type="Google" id="ProtNLM"/>
    </source>
</evidence>
<protein>
    <recommendedName>
        <fullName evidence="14">Poly [ADP-ribose] polymerase</fullName>
    </recommendedName>
</protein>
<keyword evidence="3 7" id="KW-0863">Zinc-finger</keyword>
<dbReference type="AlphaFoldDB" id="A0A2T7PQ69"/>
<accession>A0A2T7PQ69</accession>
<dbReference type="InterPro" id="IPR036855">
    <property type="entry name" value="Znf_CCCH_sf"/>
</dbReference>
<dbReference type="InterPro" id="IPR004170">
    <property type="entry name" value="WWE_dom"/>
</dbReference>
<dbReference type="OrthoDB" id="411019at2759"/>
<comment type="subcellular location">
    <subcellularLocation>
        <location evidence="1">Nucleus</location>
    </subcellularLocation>
</comment>
<dbReference type="Proteomes" id="UP000245119">
    <property type="component" value="Linkage Group LG2"/>
</dbReference>
<feature type="zinc finger region" description="C3H1-type" evidence="7">
    <location>
        <begin position="61"/>
        <end position="84"/>
    </location>
</feature>
<dbReference type="InterPro" id="IPR000571">
    <property type="entry name" value="Znf_CCCH"/>
</dbReference>
<dbReference type="SUPFAM" id="SSF117839">
    <property type="entry name" value="WWE domain"/>
    <property type="match status" value="1"/>
</dbReference>
<evidence type="ECO:0000256" key="4">
    <source>
        <dbReference type="ARBA" id="ARBA00022833"/>
    </source>
</evidence>
<feature type="region of interest" description="Disordered" evidence="8">
    <location>
        <begin position="494"/>
        <end position="628"/>
    </location>
</feature>